<dbReference type="AlphaFoldDB" id="A0A074Z2V5"/>
<protein>
    <submittedName>
        <fullName evidence="1">Uncharacterized protein</fullName>
    </submittedName>
</protein>
<dbReference type="CTD" id="20329607"/>
<dbReference type="RefSeq" id="XP_009176394.1">
    <property type="nucleotide sequence ID" value="XM_009178130.1"/>
</dbReference>
<evidence type="ECO:0000313" key="2">
    <source>
        <dbReference type="Proteomes" id="UP000054324"/>
    </source>
</evidence>
<keyword evidence="2" id="KW-1185">Reference proteome</keyword>
<feature type="non-terminal residue" evidence="1">
    <location>
        <position position="59"/>
    </location>
</feature>
<dbReference type="Proteomes" id="UP000054324">
    <property type="component" value="Unassembled WGS sequence"/>
</dbReference>
<reference evidence="1 2" key="1">
    <citation type="submission" date="2013-11" db="EMBL/GenBank/DDBJ databases">
        <title>Opisthorchis viverrini - life in the bile duct.</title>
        <authorList>
            <person name="Young N.D."/>
            <person name="Nagarajan N."/>
            <person name="Lin S.J."/>
            <person name="Korhonen P.K."/>
            <person name="Jex A.R."/>
            <person name="Hall R.S."/>
            <person name="Safavi-Hemami H."/>
            <person name="Kaewkong W."/>
            <person name="Bertrand D."/>
            <person name="Gao S."/>
            <person name="Seet Q."/>
            <person name="Wongkham S."/>
            <person name="Teh B.T."/>
            <person name="Wongkham C."/>
            <person name="Intapan P.M."/>
            <person name="Maleewong W."/>
            <person name="Yang X."/>
            <person name="Hu M."/>
            <person name="Wang Z."/>
            <person name="Hofmann A."/>
            <person name="Sternberg P.W."/>
            <person name="Tan P."/>
            <person name="Wang J."/>
            <person name="Gasser R.B."/>
        </authorList>
    </citation>
    <scope>NUCLEOTIDE SEQUENCE [LARGE SCALE GENOMIC DNA]</scope>
</reference>
<dbReference type="GeneID" id="20329607"/>
<sequence length="59" mass="6625">CLRCSRDHPTWGVKSRQNVPSNEISLVSQSFPKSATGSFLKCRLYLFSCSLMLTTDHCS</sequence>
<dbReference type="KEGG" id="ovi:T265_15442"/>
<evidence type="ECO:0000313" key="1">
    <source>
        <dbReference type="EMBL" id="KER19852.1"/>
    </source>
</evidence>
<gene>
    <name evidence="1" type="ORF">T265_15442</name>
</gene>
<accession>A0A074Z2V5</accession>
<name>A0A074Z2V5_OPIVI</name>
<dbReference type="EMBL" id="KL597127">
    <property type="protein sequence ID" value="KER19852.1"/>
    <property type="molecule type" value="Genomic_DNA"/>
</dbReference>
<feature type="non-terminal residue" evidence="1">
    <location>
        <position position="1"/>
    </location>
</feature>
<organism evidence="1 2">
    <name type="scientific">Opisthorchis viverrini</name>
    <name type="common">Southeast Asian liver fluke</name>
    <dbReference type="NCBI Taxonomy" id="6198"/>
    <lineage>
        <taxon>Eukaryota</taxon>
        <taxon>Metazoa</taxon>
        <taxon>Spiralia</taxon>
        <taxon>Lophotrochozoa</taxon>
        <taxon>Platyhelminthes</taxon>
        <taxon>Trematoda</taxon>
        <taxon>Digenea</taxon>
        <taxon>Opisthorchiida</taxon>
        <taxon>Opisthorchiata</taxon>
        <taxon>Opisthorchiidae</taxon>
        <taxon>Opisthorchis</taxon>
    </lineage>
</organism>
<proteinExistence type="predicted"/>